<dbReference type="InterPro" id="IPR056551">
    <property type="entry name" value="Beta-prop_NOL10_N"/>
</dbReference>
<evidence type="ECO:0000256" key="3">
    <source>
        <dbReference type="ARBA" id="ARBA00022574"/>
    </source>
</evidence>
<dbReference type="Pfam" id="PF23098">
    <property type="entry name" value="Beta-prop_NOL10_N"/>
    <property type="match status" value="1"/>
</dbReference>
<feature type="repeat" description="WD" evidence="6">
    <location>
        <begin position="238"/>
        <end position="279"/>
    </location>
</feature>
<dbReference type="InterPro" id="IPR040382">
    <property type="entry name" value="NOL10/Enp2"/>
</dbReference>
<comment type="similarity">
    <text evidence="2">Belongs to the WD repeat NOL10/ENP2 family.</text>
</comment>
<dbReference type="Pfam" id="PF23097">
    <property type="entry name" value="NOL10_2nd"/>
    <property type="match status" value="1"/>
</dbReference>
<evidence type="ECO:0000259" key="9">
    <source>
        <dbReference type="Pfam" id="PF23097"/>
    </source>
</evidence>
<dbReference type="PANTHER" id="PTHR14927">
    <property type="entry name" value="NUCLEOLAR PROTEIN 10"/>
    <property type="match status" value="1"/>
</dbReference>
<gene>
    <name evidence="11" type="primary">ENP2</name>
    <name evidence="11" type="ORF">SEUCBS140593_000381</name>
</gene>
<organism evidence="11 12">
    <name type="scientific">Sporothrix eucalyptigena</name>
    <dbReference type="NCBI Taxonomy" id="1812306"/>
    <lineage>
        <taxon>Eukaryota</taxon>
        <taxon>Fungi</taxon>
        <taxon>Dikarya</taxon>
        <taxon>Ascomycota</taxon>
        <taxon>Pezizomycotina</taxon>
        <taxon>Sordariomycetes</taxon>
        <taxon>Sordariomycetidae</taxon>
        <taxon>Ophiostomatales</taxon>
        <taxon>Ophiostomataceae</taxon>
        <taxon>Sporothrix</taxon>
    </lineage>
</organism>
<dbReference type="InterPro" id="IPR001680">
    <property type="entry name" value="WD40_rpt"/>
</dbReference>
<dbReference type="PROSITE" id="PS50082">
    <property type="entry name" value="WD_REPEATS_2"/>
    <property type="match status" value="1"/>
</dbReference>
<evidence type="ECO:0000256" key="4">
    <source>
        <dbReference type="ARBA" id="ARBA00022737"/>
    </source>
</evidence>
<dbReference type="InterPro" id="IPR036322">
    <property type="entry name" value="WD40_repeat_dom_sf"/>
</dbReference>
<feature type="domain" description="Nucleolar protein 10-like N-terminal" evidence="10">
    <location>
        <begin position="18"/>
        <end position="383"/>
    </location>
</feature>
<dbReference type="EMBL" id="CAWUHD010000002">
    <property type="protein sequence ID" value="CAK7209106.1"/>
    <property type="molecule type" value="Genomic_DNA"/>
</dbReference>
<feature type="compositionally biased region" description="Polar residues" evidence="7">
    <location>
        <begin position="567"/>
        <end position="576"/>
    </location>
</feature>
<dbReference type="PANTHER" id="PTHR14927:SF0">
    <property type="entry name" value="NUCLEOLAR PROTEIN 10"/>
    <property type="match status" value="1"/>
</dbReference>
<feature type="region of interest" description="Disordered" evidence="7">
    <location>
        <begin position="523"/>
        <end position="579"/>
    </location>
</feature>
<dbReference type="SMART" id="SM00320">
    <property type="entry name" value="WD40"/>
    <property type="match status" value="3"/>
</dbReference>
<keyword evidence="5" id="KW-0539">Nucleus</keyword>
<evidence type="ECO:0000259" key="8">
    <source>
        <dbReference type="Pfam" id="PF08159"/>
    </source>
</evidence>
<accession>A0ABP0APG8</accession>
<feature type="compositionally biased region" description="Polar residues" evidence="7">
    <location>
        <begin position="637"/>
        <end position="647"/>
    </location>
</feature>
<dbReference type="InterPro" id="IPR056550">
    <property type="entry name" value="NOL10_2nd"/>
</dbReference>
<evidence type="ECO:0000313" key="12">
    <source>
        <dbReference type="Proteomes" id="UP001642482"/>
    </source>
</evidence>
<feature type="domain" description="Nucleolar protein 10-like second" evidence="9">
    <location>
        <begin position="386"/>
        <end position="434"/>
    </location>
</feature>
<evidence type="ECO:0000313" key="11">
    <source>
        <dbReference type="EMBL" id="CAK7209106.1"/>
    </source>
</evidence>
<keyword evidence="3 6" id="KW-0853">WD repeat</keyword>
<comment type="subcellular location">
    <subcellularLocation>
        <location evidence="1">Nucleus</location>
        <location evidence="1">Nucleolus</location>
    </subcellularLocation>
</comment>
<sequence>MKLSNVGSVPVYTVSGPSMRALPDWLAKKKKQSLKHDPEFANRVELLQDFEFTGASSCIRVSEDGEWVMSTGTFPPQIHVHNLYQMSLSFSRHTVSLNNKFVICSTDYSKSIHLQEDRRIEFHTPNGCHYQVRIPRFGRDIVYDRRSTEILVPAAGLDSDGLGEVFRLNLELGRFQKSYQIDVGSDDGVERGLQGSIGVGCVNTAAIAEQSHGLSAFGTSLGTVEFWDTRSRARVATLQSHDGEITALDFNRSGLSLATGSSRGIVQIYDLRRPTPLLTKDLGFGSPVNNLIHMTTASDEKMLLASDKRAIKIFDVNNGNPWATIEPEVDINSVAHCPDSGMILSANEGRQQHAWFIPMLGPAPKWCTFLERLVDEMAEEVSTTTYDNYKFLTLPELRALSLSHLVGKTNLLRPYMHGFFVASKLYDQARLIANPHVYEEERMKRVKEKIEKERASRIRETKKVKVNQKTVDMLLKKQEKRQKVDAEAGILGDERFGAFFEDEQFAIDESTAEFRALNPSTRVDAAGKSADDKTVRQPKRSGLDDSDSEEDAPIRAESDDGEVAMRMTSSTPQWGTRGTIGARVQKMSANGNNQGRIRNGKVVGERSVTFVPESGKKKNEEVVREAPKRINRERRSASGNTFRNFKK</sequence>
<keyword evidence="12" id="KW-1185">Reference proteome</keyword>
<evidence type="ECO:0000259" key="10">
    <source>
        <dbReference type="Pfam" id="PF23098"/>
    </source>
</evidence>
<name>A0ABP0APG8_9PEZI</name>
<evidence type="ECO:0000256" key="2">
    <source>
        <dbReference type="ARBA" id="ARBA00005264"/>
    </source>
</evidence>
<proteinExistence type="inferred from homology"/>
<protein>
    <submittedName>
        <fullName evidence="11">Small ribosomal subunit bioproteinsis</fullName>
    </submittedName>
</protein>
<dbReference type="Gene3D" id="2.130.10.10">
    <property type="entry name" value="YVTN repeat-like/Quinoprotein amine dehydrogenase"/>
    <property type="match status" value="1"/>
</dbReference>
<keyword evidence="4" id="KW-0677">Repeat</keyword>
<evidence type="ECO:0000256" key="5">
    <source>
        <dbReference type="ARBA" id="ARBA00023242"/>
    </source>
</evidence>
<evidence type="ECO:0000256" key="1">
    <source>
        <dbReference type="ARBA" id="ARBA00004604"/>
    </source>
</evidence>
<feature type="compositionally biased region" description="Basic and acidic residues" evidence="7">
    <location>
        <begin position="614"/>
        <end position="636"/>
    </location>
</feature>
<dbReference type="SUPFAM" id="SSF50978">
    <property type="entry name" value="WD40 repeat-like"/>
    <property type="match status" value="1"/>
</dbReference>
<dbReference type="InterPro" id="IPR012580">
    <property type="entry name" value="NUC153"/>
</dbReference>
<comment type="caution">
    <text evidence="11">The sequence shown here is derived from an EMBL/GenBank/DDBJ whole genome shotgun (WGS) entry which is preliminary data.</text>
</comment>
<dbReference type="InterPro" id="IPR015943">
    <property type="entry name" value="WD40/YVTN_repeat-like_dom_sf"/>
</dbReference>
<dbReference type="Pfam" id="PF08159">
    <property type="entry name" value="NUC153"/>
    <property type="match status" value="1"/>
</dbReference>
<reference evidence="11 12" key="1">
    <citation type="submission" date="2024-01" db="EMBL/GenBank/DDBJ databases">
        <authorList>
            <person name="Allen C."/>
            <person name="Tagirdzhanova G."/>
        </authorList>
    </citation>
    <scope>NUCLEOTIDE SEQUENCE [LARGE SCALE GENOMIC DNA]</scope>
</reference>
<evidence type="ECO:0000256" key="6">
    <source>
        <dbReference type="PROSITE-ProRule" id="PRU00221"/>
    </source>
</evidence>
<dbReference type="Proteomes" id="UP001642482">
    <property type="component" value="Unassembled WGS sequence"/>
</dbReference>
<evidence type="ECO:0000256" key="7">
    <source>
        <dbReference type="SAM" id="MobiDB-lite"/>
    </source>
</evidence>
<feature type="region of interest" description="Disordered" evidence="7">
    <location>
        <begin position="608"/>
        <end position="647"/>
    </location>
</feature>
<feature type="domain" description="NUC153" evidence="8">
    <location>
        <begin position="493"/>
        <end position="521"/>
    </location>
</feature>
<dbReference type="PROSITE" id="PS50294">
    <property type="entry name" value="WD_REPEATS_REGION"/>
    <property type="match status" value="1"/>
</dbReference>